<keyword evidence="2" id="KW-1185">Reference proteome</keyword>
<proteinExistence type="predicted"/>
<accession>A0A0N4Z0T6</accession>
<name>A0A0N4Z0T6_PARTI</name>
<organism evidence="2 3">
    <name type="scientific">Parastrongyloides trichosuri</name>
    <name type="common">Possum-specific nematode worm</name>
    <dbReference type="NCBI Taxonomy" id="131310"/>
    <lineage>
        <taxon>Eukaryota</taxon>
        <taxon>Metazoa</taxon>
        <taxon>Ecdysozoa</taxon>
        <taxon>Nematoda</taxon>
        <taxon>Chromadorea</taxon>
        <taxon>Rhabditida</taxon>
        <taxon>Tylenchina</taxon>
        <taxon>Panagrolaimomorpha</taxon>
        <taxon>Strongyloidoidea</taxon>
        <taxon>Strongyloididae</taxon>
        <taxon>Parastrongyloides</taxon>
    </lineage>
</organism>
<reference evidence="3" key="1">
    <citation type="submission" date="2017-02" db="UniProtKB">
        <authorList>
            <consortium name="WormBaseParasite"/>
        </authorList>
    </citation>
    <scope>IDENTIFICATION</scope>
</reference>
<evidence type="ECO:0000256" key="1">
    <source>
        <dbReference type="SAM" id="MobiDB-lite"/>
    </source>
</evidence>
<feature type="compositionally biased region" description="Low complexity" evidence="1">
    <location>
        <begin position="98"/>
        <end position="115"/>
    </location>
</feature>
<feature type="region of interest" description="Disordered" evidence="1">
    <location>
        <begin position="79"/>
        <end position="115"/>
    </location>
</feature>
<dbReference type="AlphaFoldDB" id="A0A0N4Z0T6"/>
<feature type="compositionally biased region" description="Polar residues" evidence="1">
    <location>
        <begin position="81"/>
        <end position="97"/>
    </location>
</feature>
<evidence type="ECO:0000313" key="2">
    <source>
        <dbReference type="Proteomes" id="UP000038045"/>
    </source>
</evidence>
<evidence type="ECO:0000313" key="3">
    <source>
        <dbReference type="WBParaSite" id="PTRK_0000031600.1"/>
    </source>
</evidence>
<sequence>MNREMRTCNDNCKCELEKKYGPIEVRTQEVKVKKKPRSRMYRFLARICPCAFGDDEGYQTGLLNDDAYTPTQQVRQHRISETNNTIHSDQSRRTGSQNSYNYANRNSNNPMNSQYRISTREIDPDDDEYQIQQVLLRARENILTSDDFAYGIDQMPDFESKIHLYKEEFAKHDSKIRRSPKDNLKPPQLLLEEDDKYIDLLNKASPIPEKESERIFNILKQLNASFVKMNTIEFDEPLVVHMKL</sequence>
<dbReference type="WBParaSite" id="PTRK_0000031600.1">
    <property type="protein sequence ID" value="PTRK_0000031600.1"/>
    <property type="gene ID" value="PTRK_0000031600"/>
</dbReference>
<protein>
    <submittedName>
        <fullName evidence="3">BESS domain-containing protein</fullName>
    </submittedName>
</protein>
<dbReference type="Proteomes" id="UP000038045">
    <property type="component" value="Unplaced"/>
</dbReference>